<name>A0A1I0GLJ2_9FIRM</name>
<evidence type="ECO:0000256" key="11">
    <source>
        <dbReference type="PROSITE-ProRule" id="PRU01248"/>
    </source>
</evidence>
<dbReference type="InterPro" id="IPR050090">
    <property type="entry name" value="Tyrosine_recombinase_XerCD"/>
</dbReference>
<comment type="function">
    <text evidence="1">Site-specific tyrosine recombinase, which acts by catalyzing the cutting and rejoining of the recombining DNA molecules.</text>
</comment>
<dbReference type="GO" id="GO:0006310">
    <property type="term" value="P:DNA recombination"/>
    <property type="evidence" value="ECO:0007669"/>
    <property type="project" value="UniProtKB-KW"/>
</dbReference>
<evidence type="ECO:0000256" key="6">
    <source>
        <dbReference type="ARBA" id="ARBA00022829"/>
    </source>
</evidence>
<protein>
    <submittedName>
        <fullName evidence="14">Site-specific recombinase XerD</fullName>
    </submittedName>
</protein>
<feature type="domain" description="Core-binding (CB)" evidence="13">
    <location>
        <begin position="56"/>
        <end position="138"/>
    </location>
</feature>
<sequence>MAEQVSMDDVVRRVMDNIVDVIEEQERLNEVKQILNMCLSGFQFFTEETALSNEIYRSVEYLNAYLFQMKLDGCTDGSINNYKYNLKNMLAHINKNVTEITYQDLKGYLGYGKVVRKWKDRTYNSKLISIRSFFSFLYTEGLLPNNPAKKLKETRVEYRIGSTLQPEQREMVRCACENEFELALCDMLYVTGIRVSELCGMDIADVDFHRKTAVVYGKGRKERQVCLNGQVALHLWRYIDSRNDDNPALFVSPHRPQSRIGDKTVRNILNQIKERDADLDGVRITPHVFRRTVGTDMINKGAPIEMVKEVLGHEKVDTTLKCYAKISKETVRQAHARYVG</sequence>
<dbReference type="InterPro" id="IPR004107">
    <property type="entry name" value="Integrase_SAM-like_N"/>
</dbReference>
<reference evidence="14 15" key="1">
    <citation type="submission" date="2016-10" db="EMBL/GenBank/DDBJ databases">
        <authorList>
            <person name="Varghese N."/>
            <person name="Submissions S."/>
        </authorList>
    </citation>
    <scope>NUCLEOTIDE SEQUENCE [LARGE SCALE GENOMIC DNA]</scope>
    <source>
        <strain evidence="14 15">NLAE-zl-C196</strain>
    </source>
</reference>
<evidence type="ECO:0000256" key="4">
    <source>
        <dbReference type="ARBA" id="ARBA00022490"/>
    </source>
</evidence>
<evidence type="ECO:0000256" key="2">
    <source>
        <dbReference type="ARBA" id="ARBA00004496"/>
    </source>
</evidence>
<dbReference type="PROSITE" id="PS51900">
    <property type="entry name" value="CB"/>
    <property type="match status" value="1"/>
</dbReference>
<comment type="subcellular location">
    <subcellularLocation>
        <location evidence="2">Cytoplasm</location>
    </subcellularLocation>
</comment>
<keyword evidence="6" id="KW-0159">Chromosome partition</keyword>
<dbReference type="InterPro" id="IPR002104">
    <property type="entry name" value="Integrase_catalytic"/>
</dbReference>
<evidence type="ECO:0000313" key="15">
    <source>
        <dbReference type="Proteomes" id="UP000182121"/>
    </source>
</evidence>
<evidence type="ECO:0000256" key="10">
    <source>
        <dbReference type="ARBA" id="ARBA00023306"/>
    </source>
</evidence>
<evidence type="ECO:0000256" key="8">
    <source>
        <dbReference type="ARBA" id="ARBA00023125"/>
    </source>
</evidence>
<dbReference type="GO" id="GO:0005737">
    <property type="term" value="C:cytoplasm"/>
    <property type="evidence" value="ECO:0007669"/>
    <property type="project" value="UniProtKB-SubCell"/>
</dbReference>
<keyword evidence="10" id="KW-0131">Cell cycle</keyword>
<keyword evidence="4" id="KW-0963">Cytoplasm</keyword>
<evidence type="ECO:0000256" key="9">
    <source>
        <dbReference type="ARBA" id="ARBA00023172"/>
    </source>
</evidence>
<dbReference type="PROSITE" id="PS51898">
    <property type="entry name" value="TYR_RECOMBINASE"/>
    <property type="match status" value="1"/>
</dbReference>
<comment type="similarity">
    <text evidence="3">Belongs to the 'phage' integrase family.</text>
</comment>
<dbReference type="GO" id="GO:0007059">
    <property type="term" value="P:chromosome segregation"/>
    <property type="evidence" value="ECO:0007669"/>
    <property type="project" value="UniProtKB-KW"/>
</dbReference>
<keyword evidence="7" id="KW-0229">DNA integration</keyword>
<comment type="caution">
    <text evidence="14">The sequence shown here is derived from an EMBL/GenBank/DDBJ whole genome shotgun (WGS) entry which is preliminary data.</text>
</comment>
<dbReference type="Gene3D" id="1.10.443.10">
    <property type="entry name" value="Intergrase catalytic core"/>
    <property type="match status" value="1"/>
</dbReference>
<dbReference type="EMBL" id="FOIO01000020">
    <property type="protein sequence ID" value="SET71852.1"/>
    <property type="molecule type" value="Genomic_DNA"/>
</dbReference>
<dbReference type="Pfam" id="PF13495">
    <property type="entry name" value="Phage_int_SAM_4"/>
    <property type="match status" value="1"/>
</dbReference>
<organism evidence="14 15">
    <name type="scientific">Enterocloster clostridioformis</name>
    <dbReference type="NCBI Taxonomy" id="1531"/>
    <lineage>
        <taxon>Bacteria</taxon>
        <taxon>Bacillati</taxon>
        <taxon>Bacillota</taxon>
        <taxon>Clostridia</taxon>
        <taxon>Lachnospirales</taxon>
        <taxon>Lachnospiraceae</taxon>
        <taxon>Enterocloster</taxon>
    </lineage>
</organism>
<evidence type="ECO:0000256" key="7">
    <source>
        <dbReference type="ARBA" id="ARBA00022908"/>
    </source>
</evidence>
<dbReference type="Proteomes" id="UP000182121">
    <property type="component" value="Unassembled WGS sequence"/>
</dbReference>
<evidence type="ECO:0000256" key="1">
    <source>
        <dbReference type="ARBA" id="ARBA00003283"/>
    </source>
</evidence>
<dbReference type="InterPro" id="IPR010998">
    <property type="entry name" value="Integrase_recombinase_N"/>
</dbReference>
<dbReference type="GO" id="GO:0003677">
    <property type="term" value="F:DNA binding"/>
    <property type="evidence" value="ECO:0007669"/>
    <property type="project" value="UniProtKB-UniRule"/>
</dbReference>
<dbReference type="InterPro" id="IPR011010">
    <property type="entry name" value="DNA_brk_join_enz"/>
</dbReference>
<evidence type="ECO:0000256" key="5">
    <source>
        <dbReference type="ARBA" id="ARBA00022618"/>
    </source>
</evidence>
<dbReference type="Gene3D" id="1.10.150.130">
    <property type="match status" value="1"/>
</dbReference>
<dbReference type="RefSeq" id="WP_074662631.1">
    <property type="nucleotide sequence ID" value="NZ_FOIO01000020.1"/>
</dbReference>
<accession>A0A1I0GLJ2</accession>
<dbReference type="InterPro" id="IPR013762">
    <property type="entry name" value="Integrase-like_cat_sf"/>
</dbReference>
<dbReference type="PANTHER" id="PTHR30349">
    <property type="entry name" value="PHAGE INTEGRASE-RELATED"/>
    <property type="match status" value="1"/>
</dbReference>
<dbReference type="AlphaFoldDB" id="A0A1I0GLJ2"/>
<evidence type="ECO:0000313" key="14">
    <source>
        <dbReference type="EMBL" id="SET71852.1"/>
    </source>
</evidence>
<keyword evidence="5" id="KW-0132">Cell division</keyword>
<dbReference type="CDD" id="cd00397">
    <property type="entry name" value="DNA_BRE_C"/>
    <property type="match status" value="1"/>
</dbReference>
<dbReference type="GO" id="GO:0015074">
    <property type="term" value="P:DNA integration"/>
    <property type="evidence" value="ECO:0007669"/>
    <property type="project" value="UniProtKB-KW"/>
</dbReference>
<evidence type="ECO:0000256" key="3">
    <source>
        <dbReference type="ARBA" id="ARBA00008857"/>
    </source>
</evidence>
<dbReference type="SUPFAM" id="SSF56349">
    <property type="entry name" value="DNA breaking-rejoining enzymes"/>
    <property type="match status" value="1"/>
</dbReference>
<keyword evidence="9" id="KW-0233">DNA recombination</keyword>
<dbReference type="GO" id="GO:0051301">
    <property type="term" value="P:cell division"/>
    <property type="evidence" value="ECO:0007669"/>
    <property type="project" value="UniProtKB-KW"/>
</dbReference>
<proteinExistence type="inferred from homology"/>
<dbReference type="InterPro" id="IPR044068">
    <property type="entry name" value="CB"/>
</dbReference>
<evidence type="ECO:0000259" key="13">
    <source>
        <dbReference type="PROSITE" id="PS51900"/>
    </source>
</evidence>
<feature type="domain" description="Tyr recombinase" evidence="12">
    <location>
        <begin position="159"/>
        <end position="336"/>
    </location>
</feature>
<keyword evidence="8 11" id="KW-0238">DNA-binding</keyword>
<gene>
    <name evidence="14" type="ORF">SAMN05216521_102069</name>
</gene>
<dbReference type="PANTHER" id="PTHR30349:SF77">
    <property type="entry name" value="TYROSINE RECOMBINASE XERC"/>
    <property type="match status" value="1"/>
</dbReference>
<evidence type="ECO:0000259" key="12">
    <source>
        <dbReference type="PROSITE" id="PS51898"/>
    </source>
</evidence>
<dbReference type="Pfam" id="PF00589">
    <property type="entry name" value="Phage_integrase"/>
    <property type="match status" value="1"/>
</dbReference>